<dbReference type="FunFam" id="1.10.3470.10:FF:000001">
    <property type="entry name" value="Vitamin B12 ABC transporter permease BtuC"/>
    <property type="match status" value="1"/>
</dbReference>
<evidence type="ECO:0000256" key="7">
    <source>
        <dbReference type="ARBA" id="ARBA00023136"/>
    </source>
</evidence>
<evidence type="ECO:0000256" key="5">
    <source>
        <dbReference type="ARBA" id="ARBA00022692"/>
    </source>
</evidence>
<dbReference type="CDD" id="cd06550">
    <property type="entry name" value="TM_ABC_iron-siderophores_like"/>
    <property type="match status" value="1"/>
</dbReference>
<evidence type="ECO:0000256" key="1">
    <source>
        <dbReference type="ARBA" id="ARBA00004651"/>
    </source>
</evidence>
<proteinExistence type="inferred from homology"/>
<feature type="transmembrane region" description="Helical" evidence="8">
    <location>
        <begin position="156"/>
        <end position="179"/>
    </location>
</feature>
<evidence type="ECO:0000256" key="6">
    <source>
        <dbReference type="ARBA" id="ARBA00022989"/>
    </source>
</evidence>
<feature type="transmembrane region" description="Helical" evidence="8">
    <location>
        <begin position="226"/>
        <end position="248"/>
    </location>
</feature>
<dbReference type="AlphaFoldDB" id="A0A926RVV3"/>
<keyword evidence="7 8" id="KW-0472">Membrane</keyword>
<dbReference type="Gene3D" id="1.10.3470.10">
    <property type="entry name" value="ABC transporter involved in vitamin B12 uptake, BtuC"/>
    <property type="match status" value="1"/>
</dbReference>
<keyword evidence="5 8" id="KW-0812">Transmembrane</keyword>
<feature type="transmembrane region" description="Helical" evidence="8">
    <location>
        <begin position="199"/>
        <end position="219"/>
    </location>
</feature>
<sequence length="343" mass="37097">MKRTYLVGGGLLIVLLFSISFTVSSGSADVAFHTVWQVIGFEIWGDVRTDIEVDEAISAIIWQIRLPRVLLAALVGASLALAGVIYQGLLKNPLADPFVLGVSSGAALGAAIAIWIGWGINWLGQWHVPTYAFVGACLALLMVLKLGQGPYIKSESFILAGVVIQAFLGAVLTFVLSITPENLFRRIQFWLMGSLSFRNWEHLFVLSIVLCIGFIVALIYSRELNLFLLGTRSAAHLGVSVNMIYWGLLLLASVITGAAVAVSGTIGFVGLAIPHMIRLVTGADHRKLIPLATLSGAIFLVWCDYIARTVLSPIEIPLGVITAFFGAPFFAFLLKKRQDRLSA</sequence>
<evidence type="ECO:0000256" key="2">
    <source>
        <dbReference type="ARBA" id="ARBA00007935"/>
    </source>
</evidence>
<dbReference type="SUPFAM" id="SSF81345">
    <property type="entry name" value="ABC transporter involved in vitamin B12 uptake, BtuC"/>
    <property type="match status" value="1"/>
</dbReference>
<feature type="transmembrane region" description="Helical" evidence="8">
    <location>
        <begin position="126"/>
        <end position="144"/>
    </location>
</feature>
<keyword evidence="6 8" id="KW-1133">Transmembrane helix</keyword>
<protein>
    <submittedName>
        <fullName evidence="9">Iron ABC transporter permease</fullName>
    </submittedName>
</protein>
<feature type="transmembrane region" description="Helical" evidence="8">
    <location>
        <begin position="69"/>
        <end position="86"/>
    </location>
</feature>
<evidence type="ECO:0000313" key="9">
    <source>
        <dbReference type="EMBL" id="MBD1370801.1"/>
    </source>
</evidence>
<feature type="transmembrane region" description="Helical" evidence="8">
    <location>
        <begin position="254"/>
        <end position="276"/>
    </location>
</feature>
<gene>
    <name evidence="9" type="ORF">IC620_00305</name>
</gene>
<comment type="subcellular location">
    <subcellularLocation>
        <location evidence="1">Cell membrane</location>
        <topology evidence="1">Multi-pass membrane protein</topology>
    </subcellularLocation>
</comment>
<keyword evidence="10" id="KW-1185">Reference proteome</keyword>
<evidence type="ECO:0000256" key="3">
    <source>
        <dbReference type="ARBA" id="ARBA00022448"/>
    </source>
</evidence>
<dbReference type="EMBL" id="JACXAH010000002">
    <property type="protein sequence ID" value="MBD1370801.1"/>
    <property type="molecule type" value="Genomic_DNA"/>
</dbReference>
<accession>A0A926RVV3</accession>
<keyword evidence="3" id="KW-0813">Transport</keyword>
<feature type="transmembrane region" description="Helical" evidence="8">
    <location>
        <begin position="288"/>
        <end position="308"/>
    </location>
</feature>
<organism evidence="9 10">
    <name type="scientific">Polycladospora coralii</name>
    <dbReference type="NCBI Taxonomy" id="2771432"/>
    <lineage>
        <taxon>Bacteria</taxon>
        <taxon>Bacillati</taxon>
        <taxon>Bacillota</taxon>
        <taxon>Bacilli</taxon>
        <taxon>Bacillales</taxon>
        <taxon>Thermoactinomycetaceae</taxon>
        <taxon>Polycladospora</taxon>
    </lineage>
</organism>
<comment type="caution">
    <text evidence="9">The sequence shown here is derived from an EMBL/GenBank/DDBJ whole genome shotgun (WGS) entry which is preliminary data.</text>
</comment>
<name>A0A926RVV3_9BACL</name>
<feature type="transmembrane region" description="Helical" evidence="8">
    <location>
        <begin position="314"/>
        <end position="334"/>
    </location>
</feature>
<keyword evidence="4" id="KW-1003">Cell membrane</keyword>
<dbReference type="PANTHER" id="PTHR30472:SF25">
    <property type="entry name" value="ABC TRANSPORTER PERMEASE PROTEIN MJ0876-RELATED"/>
    <property type="match status" value="1"/>
</dbReference>
<dbReference type="Pfam" id="PF01032">
    <property type="entry name" value="FecCD"/>
    <property type="match status" value="1"/>
</dbReference>
<dbReference type="GO" id="GO:0033214">
    <property type="term" value="P:siderophore-iron import into cell"/>
    <property type="evidence" value="ECO:0007669"/>
    <property type="project" value="TreeGrafter"/>
</dbReference>
<reference evidence="9" key="1">
    <citation type="submission" date="2020-09" db="EMBL/GenBank/DDBJ databases">
        <title>A novel bacterium of genus Hazenella, isolated from South China Sea.</title>
        <authorList>
            <person name="Huang H."/>
            <person name="Mo K."/>
            <person name="Hu Y."/>
        </authorList>
    </citation>
    <scope>NUCLEOTIDE SEQUENCE</scope>
    <source>
        <strain evidence="9">IB182357</strain>
    </source>
</reference>
<evidence type="ECO:0000313" key="10">
    <source>
        <dbReference type="Proteomes" id="UP000661691"/>
    </source>
</evidence>
<dbReference type="GO" id="GO:0022857">
    <property type="term" value="F:transmembrane transporter activity"/>
    <property type="evidence" value="ECO:0007669"/>
    <property type="project" value="InterPro"/>
</dbReference>
<dbReference type="PANTHER" id="PTHR30472">
    <property type="entry name" value="FERRIC ENTEROBACTIN TRANSPORT SYSTEM PERMEASE PROTEIN"/>
    <property type="match status" value="1"/>
</dbReference>
<dbReference type="InterPro" id="IPR000522">
    <property type="entry name" value="ABC_transptr_permease_BtuC"/>
</dbReference>
<dbReference type="Proteomes" id="UP000661691">
    <property type="component" value="Unassembled WGS sequence"/>
</dbReference>
<evidence type="ECO:0000256" key="4">
    <source>
        <dbReference type="ARBA" id="ARBA00022475"/>
    </source>
</evidence>
<dbReference type="InterPro" id="IPR037294">
    <property type="entry name" value="ABC_BtuC-like"/>
</dbReference>
<comment type="similarity">
    <text evidence="2">Belongs to the binding-protein-dependent transport system permease family. FecCD subfamily.</text>
</comment>
<evidence type="ECO:0000256" key="8">
    <source>
        <dbReference type="SAM" id="Phobius"/>
    </source>
</evidence>
<dbReference type="GO" id="GO:0005886">
    <property type="term" value="C:plasma membrane"/>
    <property type="evidence" value="ECO:0007669"/>
    <property type="project" value="UniProtKB-SubCell"/>
</dbReference>
<feature type="transmembrane region" description="Helical" evidence="8">
    <location>
        <begin position="98"/>
        <end position="120"/>
    </location>
</feature>